<proteinExistence type="predicted"/>
<sequence>MKEFEIRTIKDIYLIKYVYEQFDQIVVYTKTLKNQGVLRHAFKYAFWALKDNGHIIVKDQQSCRFGVGRKNSDFWVVRSEFFKTLYNVVCVLEVSDDKRFIRVQKQSSHHFDSISFGLLFSGSDSEKELLKSVVESIAKNTAIRHIKHEVIICGPDSFDPAQIINQHPDINIRYLVFNHAYEAGRFVVCKKKNYLYKHCQYEIISISHLRIMYPDDFVEKIISRQFDIITPRVVVNSPSGKQFSYLDYMLLETYDVTASGINRRFDRIWFGDNYFGFLRSRVAFIDGGLNVFNHLAIKEPPYDDRLSWAEAEDVDMCYGLHQRGFLIDYFDDIKCESATCKTNLAGWRFLIKRLISPLYK</sequence>
<evidence type="ECO:0000313" key="1">
    <source>
        <dbReference type="EMBL" id="KKR04004.1"/>
    </source>
</evidence>
<dbReference type="Gene3D" id="3.90.550.10">
    <property type="entry name" value="Spore Coat Polysaccharide Biosynthesis Protein SpsA, Chain A"/>
    <property type="match status" value="1"/>
</dbReference>
<dbReference type="Proteomes" id="UP000033935">
    <property type="component" value="Unassembled WGS sequence"/>
</dbReference>
<organism evidence="1 2">
    <name type="scientific">Candidatus Uhrbacteria bacterium GW2011_GWF2_39_13</name>
    <dbReference type="NCBI Taxonomy" id="1618995"/>
    <lineage>
        <taxon>Bacteria</taxon>
        <taxon>Candidatus Uhriibacteriota</taxon>
    </lineage>
</organism>
<name>A0A0G0MIX3_9BACT</name>
<accession>A0A0G0MIX3</accession>
<gene>
    <name evidence="1" type="ORF">UT30_C0014G0012</name>
</gene>
<reference evidence="1 2" key="1">
    <citation type="journal article" date="2015" name="Nature">
        <title>rRNA introns, odd ribosomes, and small enigmatic genomes across a large radiation of phyla.</title>
        <authorList>
            <person name="Brown C.T."/>
            <person name="Hug L.A."/>
            <person name="Thomas B.C."/>
            <person name="Sharon I."/>
            <person name="Castelle C.J."/>
            <person name="Singh A."/>
            <person name="Wilkins M.J."/>
            <person name="Williams K.H."/>
            <person name="Banfield J.F."/>
        </authorList>
    </citation>
    <scope>NUCLEOTIDE SEQUENCE [LARGE SCALE GENOMIC DNA]</scope>
</reference>
<evidence type="ECO:0000313" key="2">
    <source>
        <dbReference type="Proteomes" id="UP000033935"/>
    </source>
</evidence>
<comment type="caution">
    <text evidence="1">The sequence shown here is derived from an EMBL/GenBank/DDBJ whole genome shotgun (WGS) entry which is preliminary data.</text>
</comment>
<dbReference type="SUPFAM" id="SSF53448">
    <property type="entry name" value="Nucleotide-diphospho-sugar transferases"/>
    <property type="match status" value="1"/>
</dbReference>
<dbReference type="InterPro" id="IPR029044">
    <property type="entry name" value="Nucleotide-diphossugar_trans"/>
</dbReference>
<dbReference type="EMBL" id="LBWG01000014">
    <property type="protein sequence ID" value="KKR04004.1"/>
    <property type="molecule type" value="Genomic_DNA"/>
</dbReference>
<dbReference type="AlphaFoldDB" id="A0A0G0MIX3"/>
<protein>
    <submittedName>
        <fullName evidence="1">Uncharacterized protein</fullName>
    </submittedName>
</protein>